<evidence type="ECO:0000313" key="13">
    <source>
        <dbReference type="Proteomes" id="UP001207918"/>
    </source>
</evidence>
<evidence type="ECO:0000256" key="6">
    <source>
        <dbReference type="ARBA" id="ARBA00022777"/>
    </source>
</evidence>
<comment type="similarity">
    <text evidence="1 8 10">Belongs to the thymidine kinase family.</text>
</comment>
<keyword evidence="13" id="KW-1185">Reference proteome</keyword>
<evidence type="ECO:0000256" key="3">
    <source>
        <dbReference type="ARBA" id="ARBA00022634"/>
    </source>
</evidence>
<feature type="binding site" evidence="8">
    <location>
        <begin position="20"/>
        <end position="27"/>
    </location>
    <ligand>
        <name>ATP</name>
        <dbReference type="ChEBI" id="CHEBI:30616"/>
    </ligand>
</feature>
<protein>
    <recommendedName>
        <fullName evidence="2 8">Thymidine kinase</fullName>
        <ecNumber evidence="2 8">2.7.1.21</ecNumber>
    </recommendedName>
</protein>
<evidence type="ECO:0000256" key="10">
    <source>
        <dbReference type="RuleBase" id="RU004165"/>
    </source>
</evidence>
<feature type="binding site" evidence="8">
    <location>
        <begin position="92"/>
        <end position="95"/>
    </location>
    <ligand>
        <name>ATP</name>
        <dbReference type="ChEBI" id="CHEBI:30616"/>
    </ligand>
</feature>
<dbReference type="Pfam" id="PF00265">
    <property type="entry name" value="TK"/>
    <property type="match status" value="1"/>
</dbReference>
<evidence type="ECO:0000256" key="9">
    <source>
        <dbReference type="RuleBase" id="RU000544"/>
    </source>
</evidence>
<gene>
    <name evidence="8" type="primary">tdk</name>
    <name evidence="12" type="ORF">J6I44_05550</name>
</gene>
<keyword evidence="7 8" id="KW-0067">ATP-binding</keyword>
<evidence type="ECO:0000256" key="8">
    <source>
        <dbReference type="HAMAP-Rule" id="MF_00124"/>
    </source>
</evidence>
<proteinExistence type="inferred from homology"/>
<accession>A0ABT3PK38</accession>
<keyword evidence="8" id="KW-0963">Cytoplasm</keyword>
<comment type="caution">
    <text evidence="12">The sequence shown here is derived from an EMBL/GenBank/DDBJ whole genome shotgun (WGS) entry which is preliminary data.</text>
</comment>
<dbReference type="Gene3D" id="3.30.60.20">
    <property type="match status" value="1"/>
</dbReference>
<feature type="compositionally biased region" description="Low complexity" evidence="11">
    <location>
        <begin position="201"/>
        <end position="216"/>
    </location>
</feature>
<dbReference type="RefSeq" id="WP_265765010.1">
    <property type="nucleotide sequence ID" value="NZ_JAGGJA010000003.1"/>
</dbReference>
<evidence type="ECO:0000256" key="5">
    <source>
        <dbReference type="ARBA" id="ARBA00022741"/>
    </source>
</evidence>
<dbReference type="PIRSF" id="PIRSF035805">
    <property type="entry name" value="TK_cell"/>
    <property type="match status" value="1"/>
</dbReference>
<keyword evidence="5 8" id="KW-0547">Nucleotide-binding</keyword>
<dbReference type="GO" id="GO:0004797">
    <property type="term" value="F:thymidine kinase activity"/>
    <property type="evidence" value="ECO:0007669"/>
    <property type="project" value="UniProtKB-EC"/>
</dbReference>
<organism evidence="12 13">
    <name type="scientific">Fodinibius salsisoli</name>
    <dbReference type="NCBI Taxonomy" id="2820877"/>
    <lineage>
        <taxon>Bacteria</taxon>
        <taxon>Pseudomonadati</taxon>
        <taxon>Balneolota</taxon>
        <taxon>Balneolia</taxon>
        <taxon>Balneolales</taxon>
        <taxon>Balneolaceae</taxon>
        <taxon>Fodinibius</taxon>
    </lineage>
</organism>
<evidence type="ECO:0000256" key="11">
    <source>
        <dbReference type="SAM" id="MobiDB-lite"/>
    </source>
</evidence>
<dbReference type="SUPFAM" id="SSF57716">
    <property type="entry name" value="Glucocorticoid receptor-like (DNA-binding domain)"/>
    <property type="match status" value="1"/>
</dbReference>
<name>A0ABT3PK38_9BACT</name>
<comment type="subunit">
    <text evidence="8">Homotetramer.</text>
</comment>
<dbReference type="PANTHER" id="PTHR11441">
    <property type="entry name" value="THYMIDINE KINASE"/>
    <property type="match status" value="1"/>
</dbReference>
<evidence type="ECO:0000256" key="7">
    <source>
        <dbReference type="ARBA" id="ARBA00022840"/>
    </source>
</evidence>
<dbReference type="SUPFAM" id="SSF52540">
    <property type="entry name" value="P-loop containing nucleoside triphosphate hydrolases"/>
    <property type="match status" value="1"/>
</dbReference>
<evidence type="ECO:0000313" key="12">
    <source>
        <dbReference type="EMBL" id="MCW9706306.1"/>
    </source>
</evidence>
<keyword evidence="4 8" id="KW-0808">Transferase</keyword>
<dbReference type="EMBL" id="JAGGJA010000003">
    <property type="protein sequence ID" value="MCW9706306.1"/>
    <property type="molecule type" value="Genomic_DNA"/>
</dbReference>
<comment type="catalytic activity">
    <reaction evidence="8 9">
        <text>thymidine + ATP = dTMP + ADP + H(+)</text>
        <dbReference type="Rhea" id="RHEA:19129"/>
        <dbReference type="ChEBI" id="CHEBI:15378"/>
        <dbReference type="ChEBI" id="CHEBI:17748"/>
        <dbReference type="ChEBI" id="CHEBI:30616"/>
        <dbReference type="ChEBI" id="CHEBI:63528"/>
        <dbReference type="ChEBI" id="CHEBI:456216"/>
        <dbReference type="EC" id="2.7.1.21"/>
    </reaction>
</comment>
<dbReference type="HAMAP" id="MF_00124">
    <property type="entry name" value="Thymidine_kinase"/>
    <property type="match status" value="1"/>
</dbReference>
<dbReference type="PANTHER" id="PTHR11441:SF0">
    <property type="entry name" value="THYMIDINE KINASE, CYTOSOLIC"/>
    <property type="match status" value="1"/>
</dbReference>
<keyword evidence="3 8" id="KW-0237">DNA synthesis</keyword>
<feature type="region of interest" description="Disordered" evidence="11">
    <location>
        <begin position="185"/>
        <end position="216"/>
    </location>
</feature>
<dbReference type="Proteomes" id="UP001207918">
    <property type="component" value="Unassembled WGS sequence"/>
</dbReference>
<evidence type="ECO:0000256" key="2">
    <source>
        <dbReference type="ARBA" id="ARBA00012118"/>
    </source>
</evidence>
<evidence type="ECO:0000256" key="1">
    <source>
        <dbReference type="ARBA" id="ARBA00007587"/>
    </source>
</evidence>
<dbReference type="InterPro" id="IPR027417">
    <property type="entry name" value="P-loop_NTPase"/>
</dbReference>
<feature type="active site" description="Proton acceptor" evidence="8">
    <location>
        <position position="93"/>
    </location>
</feature>
<dbReference type="InterPro" id="IPR001267">
    <property type="entry name" value="Thymidine_kinase"/>
</dbReference>
<comment type="caution">
    <text evidence="8">Lacks conserved residue(s) required for the propagation of feature annotation.</text>
</comment>
<comment type="subcellular location">
    <subcellularLocation>
        <location evidence="8">Cytoplasm</location>
    </subcellularLocation>
</comment>
<sequence length="216" mass="23879">MLNEPSFVPQQIGWIEVVCGGMFSGKTEELIRRAKRAHIAGQKVVIVKPKVDNRYSEEDIVSHNENTLPGLVVDTADQMVLLTGDAQVVCIDEAQFFDNQLINVANTLANDGKRVIIAGLDMDFEGQPFEPMPQLLAIAEYVTKLHAVCSESGTMAHYSQRVVENKGRLLVGETDAYEPRARHCFRPPVDKRKGTPIAPLSDSDSNKSNTNKRNSS</sequence>
<evidence type="ECO:0000256" key="4">
    <source>
        <dbReference type="ARBA" id="ARBA00022679"/>
    </source>
</evidence>
<dbReference type="Gene3D" id="3.40.50.300">
    <property type="entry name" value="P-loop containing nucleotide triphosphate hydrolases"/>
    <property type="match status" value="1"/>
</dbReference>
<dbReference type="NCBIfam" id="NF003296">
    <property type="entry name" value="PRK04296.1-1"/>
    <property type="match status" value="1"/>
</dbReference>
<reference evidence="12 13" key="1">
    <citation type="submission" date="2021-03" db="EMBL/GenBank/DDBJ databases">
        <title>Aliifodinibius sp. nov., a new bacterium isolated from saline soil.</title>
        <authorList>
            <person name="Galisteo C."/>
            <person name="De La Haba R."/>
            <person name="Sanchez-Porro C."/>
            <person name="Ventosa A."/>
        </authorList>
    </citation>
    <scope>NUCLEOTIDE SEQUENCE [LARGE SCALE GENOMIC DNA]</scope>
    <source>
        <strain evidence="12 13">1BSP15-2V2</strain>
    </source>
</reference>
<dbReference type="EC" id="2.7.1.21" evidence="2 8"/>
<keyword evidence="6 8" id="KW-0418">Kinase</keyword>